<name>A0A1S4CV72_TOBAC</name>
<reference evidence="1" key="1">
    <citation type="journal article" date="2014" name="Nat. Commun.">
        <title>The tobacco genome sequence and its comparison with those of tomato and potato.</title>
        <authorList>
            <person name="Sierro N."/>
            <person name="Battey J.N."/>
            <person name="Ouadi S."/>
            <person name="Bakaher N."/>
            <person name="Bovet L."/>
            <person name="Willig A."/>
            <person name="Goepfert S."/>
            <person name="Peitsch M.C."/>
            <person name="Ivanov N.V."/>
        </authorList>
    </citation>
    <scope>NUCLEOTIDE SEQUENCE [LARGE SCALE GENOMIC DNA]</scope>
</reference>
<evidence type="ECO:0000313" key="1">
    <source>
        <dbReference type="Proteomes" id="UP000790787"/>
    </source>
</evidence>
<dbReference type="STRING" id="4097.A0A1S4CV72"/>
<dbReference type="KEGG" id="nta:107822930"/>
<dbReference type="Proteomes" id="UP000790787">
    <property type="component" value="Chromosome 8"/>
</dbReference>
<dbReference type="GeneID" id="107822930"/>
<proteinExistence type="predicted"/>
<dbReference type="AlphaFoldDB" id="A0A1S4CV72"/>
<dbReference type="OrthoDB" id="1194562at2759"/>
<gene>
    <name evidence="2" type="primary">LOC107822930</name>
</gene>
<dbReference type="CDD" id="cd00303">
    <property type="entry name" value="retropepsin_like"/>
    <property type="match status" value="1"/>
</dbReference>
<accession>A0A1S4CV72</accession>
<keyword evidence="1" id="KW-1185">Reference proteome</keyword>
<evidence type="ECO:0000313" key="2">
    <source>
        <dbReference type="RefSeq" id="XP_016505003.1"/>
    </source>
</evidence>
<organism evidence="1 2">
    <name type="scientific">Nicotiana tabacum</name>
    <name type="common">Common tobacco</name>
    <dbReference type="NCBI Taxonomy" id="4097"/>
    <lineage>
        <taxon>Eukaryota</taxon>
        <taxon>Viridiplantae</taxon>
        <taxon>Streptophyta</taxon>
        <taxon>Embryophyta</taxon>
        <taxon>Tracheophyta</taxon>
        <taxon>Spermatophyta</taxon>
        <taxon>Magnoliopsida</taxon>
        <taxon>eudicotyledons</taxon>
        <taxon>Gunneridae</taxon>
        <taxon>Pentapetalae</taxon>
        <taxon>asterids</taxon>
        <taxon>lamiids</taxon>
        <taxon>Solanales</taxon>
        <taxon>Solanaceae</taxon>
        <taxon>Nicotianoideae</taxon>
        <taxon>Nicotianeae</taxon>
        <taxon>Nicotiana</taxon>
    </lineage>
</organism>
<protein>
    <submittedName>
        <fullName evidence="2">Uncharacterized protein LOC107822930</fullName>
    </submittedName>
</protein>
<sequence>MVTKLGFETEVHPKPYKVGWLQYGRGMKVTKRCFVSFSIGKIYKDQIWCDIVKIDACHLLLGRPWQYDKRAFHDGYHNTYSFIVDGRKIILTPLHPKELSKKAKTVSDTLMTRSQIIGHINKRKPLYIAVAMGDSQDEDHELNTRAKKLLTKYADVISEDVLLELPPMHDIQHQIDLIPGASFPNKAAYRMNPTQQAKL</sequence>
<dbReference type="PANTHER" id="PTHR35046:SF26">
    <property type="entry name" value="RNA-DIRECTED DNA POLYMERASE"/>
    <property type="match status" value="1"/>
</dbReference>
<dbReference type="PANTHER" id="PTHR35046">
    <property type="entry name" value="ZINC KNUCKLE (CCHC-TYPE) FAMILY PROTEIN"/>
    <property type="match status" value="1"/>
</dbReference>
<dbReference type="OMA" id="KIDACHL"/>
<dbReference type="RefSeq" id="XP_016505003.1">
    <property type="nucleotide sequence ID" value="XM_016649517.1"/>
</dbReference>
<reference evidence="2" key="2">
    <citation type="submission" date="2025-08" db="UniProtKB">
        <authorList>
            <consortium name="RefSeq"/>
        </authorList>
    </citation>
    <scope>IDENTIFICATION</scope>
    <source>
        <tissue evidence="2">Leaf</tissue>
    </source>
</reference>
<dbReference type="PaxDb" id="4097-A0A1S4CV72"/>